<name>A0AAD4JVT1_9MUSC</name>
<comment type="caution">
    <text evidence="1">The sequence shown here is derived from an EMBL/GenBank/DDBJ whole genome shotgun (WGS) entry which is preliminary data.</text>
</comment>
<protein>
    <submittedName>
        <fullName evidence="1">Uncharacterized protein</fullName>
    </submittedName>
</protein>
<proteinExistence type="predicted"/>
<evidence type="ECO:0000313" key="2">
    <source>
        <dbReference type="Proteomes" id="UP001200034"/>
    </source>
</evidence>
<accession>A0AAD4JVT1</accession>
<dbReference type="AlphaFoldDB" id="A0AAD4JVT1"/>
<gene>
    <name evidence="1" type="ORF">KR093_011404</name>
</gene>
<keyword evidence="2" id="KW-1185">Reference proteome</keyword>
<evidence type="ECO:0000313" key="1">
    <source>
        <dbReference type="EMBL" id="KAH8360202.1"/>
    </source>
</evidence>
<reference evidence="1" key="1">
    <citation type="journal article" date="2021" name="Mol. Ecol. Resour.">
        <title>Phylogenomic analyses of the genus Drosophila reveals genomic signals of climate adaptation.</title>
        <authorList>
            <person name="Li F."/>
            <person name="Rane R.V."/>
            <person name="Luria V."/>
            <person name="Xiong Z."/>
            <person name="Chen J."/>
            <person name="Li Z."/>
            <person name="Catullo R.A."/>
            <person name="Griffin P.C."/>
            <person name="Schiffer M."/>
            <person name="Pearce S."/>
            <person name="Lee S.F."/>
            <person name="McElroy K."/>
            <person name="Stocker A."/>
            <person name="Shirriffs J."/>
            <person name="Cockerell F."/>
            <person name="Coppin C."/>
            <person name="Sgro C.M."/>
            <person name="Karger A."/>
            <person name="Cain J.W."/>
            <person name="Weber J.A."/>
            <person name="Santpere G."/>
            <person name="Kirschner M.W."/>
            <person name="Hoffmann A.A."/>
            <person name="Oakeshott J.G."/>
            <person name="Zhang G."/>
        </authorList>
    </citation>
    <scope>NUCLEOTIDE SEQUENCE</scope>
    <source>
        <strain evidence="1">BGI-SZ-2011g</strain>
    </source>
</reference>
<dbReference type="EMBL" id="JAJJHW010003409">
    <property type="protein sequence ID" value="KAH8360202.1"/>
    <property type="molecule type" value="Genomic_DNA"/>
</dbReference>
<sequence>MTKKSLKLIKCTISGEDEDEDLQQQAPSELKSVEQVYDMIT</sequence>
<organism evidence="1 2">
    <name type="scientific">Drosophila rubida</name>
    <dbReference type="NCBI Taxonomy" id="30044"/>
    <lineage>
        <taxon>Eukaryota</taxon>
        <taxon>Metazoa</taxon>
        <taxon>Ecdysozoa</taxon>
        <taxon>Arthropoda</taxon>
        <taxon>Hexapoda</taxon>
        <taxon>Insecta</taxon>
        <taxon>Pterygota</taxon>
        <taxon>Neoptera</taxon>
        <taxon>Endopterygota</taxon>
        <taxon>Diptera</taxon>
        <taxon>Brachycera</taxon>
        <taxon>Muscomorpha</taxon>
        <taxon>Ephydroidea</taxon>
        <taxon>Drosophilidae</taxon>
        <taxon>Drosophila</taxon>
    </lineage>
</organism>
<dbReference type="Proteomes" id="UP001200034">
    <property type="component" value="Unassembled WGS sequence"/>
</dbReference>